<comment type="caution">
    <text evidence="1">The sequence shown here is derived from an EMBL/GenBank/DDBJ whole genome shotgun (WGS) entry which is preliminary data.</text>
</comment>
<reference evidence="1" key="1">
    <citation type="submission" date="2019-09" db="EMBL/GenBank/DDBJ databases">
        <title>Characterisation of the sponge microbiome using genome-centric metagenomics.</title>
        <authorList>
            <person name="Engelberts J.P."/>
            <person name="Robbins S.J."/>
            <person name="De Goeij J.M."/>
            <person name="Aranda M."/>
            <person name="Bell S.C."/>
            <person name="Webster N.S."/>
        </authorList>
    </citation>
    <scope>NUCLEOTIDE SEQUENCE</scope>
    <source>
        <strain evidence="1">SB0664_bin_27</strain>
    </source>
</reference>
<dbReference type="EMBL" id="VXRG01000107">
    <property type="protein sequence ID" value="MXY94318.1"/>
    <property type="molecule type" value="Genomic_DNA"/>
</dbReference>
<protein>
    <submittedName>
        <fullName evidence="1">Uncharacterized protein</fullName>
    </submittedName>
</protein>
<dbReference type="AlphaFoldDB" id="A0A6B0YY46"/>
<gene>
    <name evidence="1" type="ORF">F4Y42_12820</name>
</gene>
<name>A0A6B0YY46_9CHLR</name>
<organism evidence="1">
    <name type="scientific">Caldilineaceae bacterium SB0664_bin_27</name>
    <dbReference type="NCBI Taxonomy" id="2605260"/>
    <lineage>
        <taxon>Bacteria</taxon>
        <taxon>Bacillati</taxon>
        <taxon>Chloroflexota</taxon>
        <taxon>Caldilineae</taxon>
        <taxon>Caldilineales</taxon>
        <taxon>Caldilineaceae</taxon>
    </lineage>
</organism>
<proteinExistence type="predicted"/>
<accession>A0A6B0YY46</accession>
<sequence>MSVNRRKLNRAWETLRSLPIPAIGSDRLVDLHDDLLHYDTVIAQEMREYLRGRVINRFRVQIDWELEETLRSFKPQSSAEMECRRELLRYKRRIDDVVRQLLVGQPEEPPLES</sequence>
<evidence type="ECO:0000313" key="1">
    <source>
        <dbReference type="EMBL" id="MXY94318.1"/>
    </source>
</evidence>